<accession>A0ABS4VVD1</accession>
<dbReference type="InterPro" id="IPR011009">
    <property type="entry name" value="Kinase-like_dom_sf"/>
</dbReference>
<name>A0ABS4VVD1_9PSEU</name>
<feature type="domain" description="Aminoglycoside phosphotransferase" evidence="1">
    <location>
        <begin position="75"/>
        <end position="287"/>
    </location>
</feature>
<keyword evidence="3" id="KW-1185">Reference proteome</keyword>
<dbReference type="EMBL" id="JAGINU010000001">
    <property type="protein sequence ID" value="MBP2367878.1"/>
    <property type="molecule type" value="Genomic_DNA"/>
</dbReference>
<sequence>MTIGRYVGELQQWDPLQEMLCGIAAGRLEARERAGFSVFRLAGTNEIYAYEGLESATRIVCKFFGTRFGGDVTTAARAACREQEALRALREVGLRGSPHHVVRPYGFAPDINCVLALEYYEGERLSEAIDRALWHGDEPLLFRRLEALAYFLATQHHRTTTELPVEFDVDCAYLDVLLEMLRGAGRVGQWDIDELCWLRELWRARPRMWQDRQVWLHGDATPANFLFGDHLDVAAIDLERCRRGDRLFDVGRIAGELQHSFLQATHDPDRAEPFIGYFLRAYCGHFPEPEAMFAALTARSPYYRACTLLRVARNTYIDADHAGTLIEHAKRQLRTP</sequence>
<reference evidence="2 3" key="1">
    <citation type="submission" date="2021-03" db="EMBL/GenBank/DDBJ databases">
        <title>Sequencing the genomes of 1000 actinobacteria strains.</title>
        <authorList>
            <person name="Klenk H.-P."/>
        </authorList>
    </citation>
    <scope>NUCLEOTIDE SEQUENCE [LARGE SCALE GENOMIC DNA]</scope>
    <source>
        <strain evidence="2 3">DSM 45256</strain>
    </source>
</reference>
<evidence type="ECO:0000259" key="1">
    <source>
        <dbReference type="Pfam" id="PF01636"/>
    </source>
</evidence>
<evidence type="ECO:0000313" key="3">
    <source>
        <dbReference type="Proteomes" id="UP001519295"/>
    </source>
</evidence>
<evidence type="ECO:0000313" key="2">
    <source>
        <dbReference type="EMBL" id="MBP2367878.1"/>
    </source>
</evidence>
<organism evidence="2 3">
    <name type="scientific">Pseudonocardia parietis</name>
    <dbReference type="NCBI Taxonomy" id="570936"/>
    <lineage>
        <taxon>Bacteria</taxon>
        <taxon>Bacillati</taxon>
        <taxon>Actinomycetota</taxon>
        <taxon>Actinomycetes</taxon>
        <taxon>Pseudonocardiales</taxon>
        <taxon>Pseudonocardiaceae</taxon>
        <taxon>Pseudonocardia</taxon>
    </lineage>
</organism>
<comment type="caution">
    <text evidence="2">The sequence shown here is derived from an EMBL/GenBank/DDBJ whole genome shotgun (WGS) entry which is preliminary data.</text>
</comment>
<dbReference type="RefSeq" id="WP_210028071.1">
    <property type="nucleotide sequence ID" value="NZ_JAGINU010000001.1"/>
</dbReference>
<dbReference type="Pfam" id="PF01636">
    <property type="entry name" value="APH"/>
    <property type="match status" value="1"/>
</dbReference>
<dbReference type="Proteomes" id="UP001519295">
    <property type="component" value="Unassembled WGS sequence"/>
</dbReference>
<protein>
    <recommendedName>
        <fullName evidence="1">Aminoglycoside phosphotransferase domain-containing protein</fullName>
    </recommendedName>
</protein>
<gene>
    <name evidence="2" type="ORF">JOF36_003574</name>
</gene>
<proteinExistence type="predicted"/>
<dbReference type="SUPFAM" id="SSF56112">
    <property type="entry name" value="Protein kinase-like (PK-like)"/>
    <property type="match status" value="1"/>
</dbReference>
<dbReference type="InterPro" id="IPR002575">
    <property type="entry name" value="Aminoglycoside_PTrfase"/>
</dbReference>
<dbReference type="Gene3D" id="3.90.1200.10">
    <property type="match status" value="1"/>
</dbReference>